<dbReference type="EMBL" id="MHTS01000025">
    <property type="protein sequence ID" value="OHA63853.1"/>
    <property type="molecule type" value="Genomic_DNA"/>
</dbReference>
<sequence length="134" mass="14682">MKSLFTALVLASFIGLIGFGVFGTHADMQNHDGNCIAAAVQGKDCPKQSNLAAYLTFHLGIIKNFSTTAFNYSTASLLILSLIAIGIAFGILVRHVAPPKFAYYQITQSSSRNLPFRHQLIRWLALFENSPTTF</sequence>
<dbReference type="AlphaFoldDB" id="A0A1G2QTK4"/>
<evidence type="ECO:0000313" key="2">
    <source>
        <dbReference type="EMBL" id="OHA63853.1"/>
    </source>
</evidence>
<reference evidence="2 3" key="1">
    <citation type="journal article" date="2016" name="Nat. Commun.">
        <title>Thousands of microbial genomes shed light on interconnected biogeochemical processes in an aquifer system.</title>
        <authorList>
            <person name="Anantharaman K."/>
            <person name="Brown C.T."/>
            <person name="Hug L.A."/>
            <person name="Sharon I."/>
            <person name="Castelle C.J."/>
            <person name="Probst A.J."/>
            <person name="Thomas B.C."/>
            <person name="Singh A."/>
            <person name="Wilkins M.J."/>
            <person name="Karaoz U."/>
            <person name="Brodie E.L."/>
            <person name="Williams K.H."/>
            <person name="Hubbard S.S."/>
            <person name="Banfield J.F."/>
        </authorList>
    </citation>
    <scope>NUCLEOTIDE SEQUENCE [LARGE SCALE GENOMIC DNA]</scope>
</reference>
<evidence type="ECO:0000313" key="3">
    <source>
        <dbReference type="Proteomes" id="UP000178170"/>
    </source>
</evidence>
<gene>
    <name evidence="2" type="ORF">A2843_02400</name>
</gene>
<keyword evidence="1" id="KW-0812">Transmembrane</keyword>
<dbReference type="Proteomes" id="UP000178170">
    <property type="component" value="Unassembled WGS sequence"/>
</dbReference>
<evidence type="ECO:0000256" key="1">
    <source>
        <dbReference type="SAM" id="Phobius"/>
    </source>
</evidence>
<name>A0A1G2QTK4_9BACT</name>
<accession>A0A1G2QTK4</accession>
<feature type="transmembrane region" description="Helical" evidence="1">
    <location>
        <begin position="72"/>
        <end position="93"/>
    </location>
</feature>
<comment type="caution">
    <text evidence="2">The sequence shown here is derived from an EMBL/GenBank/DDBJ whole genome shotgun (WGS) entry which is preliminary data.</text>
</comment>
<organism evidence="2 3">
    <name type="scientific">Candidatus Wildermuthbacteria bacterium RIFCSPHIGHO2_01_FULL_48_27b</name>
    <dbReference type="NCBI Taxonomy" id="1802447"/>
    <lineage>
        <taxon>Bacteria</taxon>
        <taxon>Candidatus Wildermuthiibacteriota</taxon>
    </lineage>
</organism>
<proteinExistence type="predicted"/>
<keyword evidence="1" id="KW-1133">Transmembrane helix</keyword>
<keyword evidence="1" id="KW-0472">Membrane</keyword>
<protein>
    <submittedName>
        <fullName evidence="2">Uncharacterized protein</fullName>
    </submittedName>
</protein>